<organism evidence="1 2">
    <name type="scientific">Legionella quinlivanii</name>
    <dbReference type="NCBI Taxonomy" id="45073"/>
    <lineage>
        <taxon>Bacteria</taxon>
        <taxon>Pseudomonadati</taxon>
        <taxon>Pseudomonadota</taxon>
        <taxon>Gammaproteobacteria</taxon>
        <taxon>Legionellales</taxon>
        <taxon>Legionellaceae</taxon>
        <taxon>Legionella</taxon>
    </lineage>
</organism>
<dbReference type="EMBL" id="MVJN01000002">
    <property type="protein sequence ID" value="RAP37851.1"/>
    <property type="molecule type" value="Genomic_DNA"/>
</dbReference>
<dbReference type="Proteomes" id="UP000249458">
    <property type="component" value="Unassembled WGS sequence"/>
</dbReference>
<evidence type="ECO:0000313" key="1">
    <source>
        <dbReference type="EMBL" id="RAP37851.1"/>
    </source>
</evidence>
<comment type="caution">
    <text evidence="1">The sequence shown here is derived from an EMBL/GenBank/DDBJ whole genome shotgun (WGS) entry which is preliminary data.</text>
</comment>
<proteinExistence type="predicted"/>
<name>A0A364LLV8_9GAMM</name>
<sequence length="196" mass="22686">MTFFKRYKIKSLNKKLKALQQSRLSTQPSEEALIKERAIYKSLIDIYKSLRGKKKYPFADQMIRECQRAASAIDDAEAQYLLGKDLLEEAKFREQLEKDKIFSSTINEKHMTQLYDEAHAYFIAAQKLNHIQAKRLQGLAYINGWGVEPDREKGFEMIVASINQENSWDKVPQIFASLGLNKPEFFSALTKLRGKS</sequence>
<accession>A0A364LLV8</accession>
<dbReference type="AlphaFoldDB" id="A0A364LLV8"/>
<reference evidence="1 2" key="1">
    <citation type="submission" date="2017-02" db="EMBL/GenBank/DDBJ databases">
        <title>Legionella quilivanii strain from human: case report and whole genome sequencing analysis.</title>
        <authorList>
            <person name="Lalancette C."/>
            <person name="Leduc J.-M."/>
            <person name="Levesque S."/>
            <person name="Fournier E."/>
            <person name="Saoud J."/>
            <person name="Faucher S.P."/>
            <person name="Bernard K."/>
            <person name="Martineau C."/>
            <person name="Longtin J."/>
        </authorList>
    </citation>
    <scope>NUCLEOTIDE SEQUENCE [LARGE SCALE GENOMIC DNA]</scope>
    <source>
        <strain evidence="1 2">ID143958</strain>
    </source>
</reference>
<dbReference type="SUPFAM" id="SSF81901">
    <property type="entry name" value="HCP-like"/>
    <property type="match status" value="1"/>
</dbReference>
<dbReference type="RefSeq" id="WP_112218396.1">
    <property type="nucleotide sequence ID" value="NZ_MVJN01000002.1"/>
</dbReference>
<gene>
    <name evidence="1" type="ORF">B1207_02345</name>
</gene>
<evidence type="ECO:0000313" key="2">
    <source>
        <dbReference type="Proteomes" id="UP000249458"/>
    </source>
</evidence>
<protein>
    <submittedName>
        <fullName evidence="1">Uncharacterized protein</fullName>
    </submittedName>
</protein>
<dbReference type="InterPro" id="IPR011990">
    <property type="entry name" value="TPR-like_helical_dom_sf"/>
</dbReference>
<dbReference type="Gene3D" id="1.25.40.10">
    <property type="entry name" value="Tetratricopeptide repeat domain"/>
    <property type="match status" value="1"/>
</dbReference>